<evidence type="ECO:0000313" key="1">
    <source>
        <dbReference type="EMBL" id="TWU27587.1"/>
    </source>
</evidence>
<organism evidence="1 2">
    <name type="scientific">Bythopirellula polymerisocia</name>
    <dbReference type="NCBI Taxonomy" id="2528003"/>
    <lineage>
        <taxon>Bacteria</taxon>
        <taxon>Pseudomonadati</taxon>
        <taxon>Planctomycetota</taxon>
        <taxon>Planctomycetia</taxon>
        <taxon>Pirellulales</taxon>
        <taxon>Lacipirellulaceae</taxon>
        <taxon>Bythopirellula</taxon>
    </lineage>
</organism>
<dbReference type="Proteomes" id="UP000318437">
    <property type="component" value="Unassembled WGS sequence"/>
</dbReference>
<name>A0A5C6CVR0_9BACT</name>
<evidence type="ECO:0000313" key="2">
    <source>
        <dbReference type="Proteomes" id="UP000318437"/>
    </source>
</evidence>
<keyword evidence="2" id="KW-1185">Reference proteome</keyword>
<accession>A0A5C6CVR0</accession>
<reference evidence="1 2" key="1">
    <citation type="submission" date="2019-02" db="EMBL/GenBank/DDBJ databases">
        <title>Deep-cultivation of Planctomycetes and their phenomic and genomic characterization uncovers novel biology.</title>
        <authorList>
            <person name="Wiegand S."/>
            <person name="Jogler M."/>
            <person name="Boedeker C."/>
            <person name="Pinto D."/>
            <person name="Vollmers J."/>
            <person name="Rivas-Marin E."/>
            <person name="Kohn T."/>
            <person name="Peeters S.H."/>
            <person name="Heuer A."/>
            <person name="Rast P."/>
            <person name="Oberbeckmann S."/>
            <person name="Bunk B."/>
            <person name="Jeske O."/>
            <person name="Meyerdierks A."/>
            <person name="Storesund J.E."/>
            <person name="Kallscheuer N."/>
            <person name="Luecker S."/>
            <person name="Lage O.M."/>
            <person name="Pohl T."/>
            <person name="Merkel B.J."/>
            <person name="Hornburger P."/>
            <person name="Mueller R.-W."/>
            <person name="Bruemmer F."/>
            <person name="Labrenz M."/>
            <person name="Spormann A.M."/>
            <person name="Op Den Camp H."/>
            <person name="Overmann J."/>
            <person name="Amann R."/>
            <person name="Jetten M.S.M."/>
            <person name="Mascher T."/>
            <person name="Medema M.H."/>
            <person name="Devos D.P."/>
            <person name="Kaster A.-K."/>
            <person name="Ovreas L."/>
            <person name="Rohde M."/>
            <person name="Galperin M.Y."/>
            <person name="Jogler C."/>
        </authorList>
    </citation>
    <scope>NUCLEOTIDE SEQUENCE [LARGE SCALE GENOMIC DNA]</scope>
    <source>
        <strain evidence="1 2">Pla144</strain>
    </source>
</reference>
<sequence length="59" mass="6513">MFATVVLVFDGSYDKAAENVLAATYLNSISVVKRKEMKTITSNPAVMLQPKILHVMTIL</sequence>
<proteinExistence type="predicted"/>
<dbReference type="AlphaFoldDB" id="A0A5C6CVR0"/>
<comment type="caution">
    <text evidence="1">The sequence shown here is derived from an EMBL/GenBank/DDBJ whole genome shotgun (WGS) entry which is preliminary data.</text>
</comment>
<gene>
    <name evidence="1" type="ORF">Pla144_23640</name>
</gene>
<dbReference type="EMBL" id="SJPS01000003">
    <property type="protein sequence ID" value="TWU27587.1"/>
    <property type="molecule type" value="Genomic_DNA"/>
</dbReference>
<protein>
    <submittedName>
        <fullName evidence="1">Uncharacterized protein</fullName>
    </submittedName>
</protein>